<evidence type="ECO:0000256" key="3">
    <source>
        <dbReference type="ARBA" id="ARBA00022475"/>
    </source>
</evidence>
<feature type="transmembrane region" description="Helical" evidence="7">
    <location>
        <begin position="66"/>
        <end position="84"/>
    </location>
</feature>
<dbReference type="PROSITE" id="PS50850">
    <property type="entry name" value="MFS"/>
    <property type="match status" value="1"/>
</dbReference>
<reference evidence="9 10" key="1">
    <citation type="submission" date="2016-09" db="EMBL/GenBank/DDBJ databases">
        <title>Bacillus aquimaris SAMM genome sequence reveals colonization and biosurfactant production capacities.</title>
        <authorList>
            <person name="Waghmode S.R."/>
            <person name="Suryavanshi M.V."/>
        </authorList>
    </citation>
    <scope>NUCLEOTIDE SEQUENCE [LARGE SCALE GENOMIC DNA]</scope>
    <source>
        <strain evidence="9 10">SAMM</strain>
    </source>
</reference>
<dbReference type="InterPro" id="IPR050171">
    <property type="entry name" value="MFS_Transporters"/>
</dbReference>
<keyword evidence="10" id="KW-1185">Reference proteome</keyword>
<dbReference type="RefSeq" id="WP_071617768.1">
    <property type="nucleotide sequence ID" value="NZ_MINN01000074.1"/>
</dbReference>
<evidence type="ECO:0000256" key="7">
    <source>
        <dbReference type="SAM" id="Phobius"/>
    </source>
</evidence>
<keyword evidence="2" id="KW-0813">Transport</keyword>
<dbReference type="EMBL" id="MINN01000074">
    <property type="protein sequence ID" value="OIU72103.1"/>
    <property type="molecule type" value="Genomic_DNA"/>
</dbReference>
<protein>
    <submittedName>
        <fullName evidence="9">MFS transporter</fullName>
    </submittedName>
</protein>
<dbReference type="Pfam" id="PF07690">
    <property type="entry name" value="MFS_1"/>
    <property type="match status" value="1"/>
</dbReference>
<evidence type="ECO:0000256" key="5">
    <source>
        <dbReference type="ARBA" id="ARBA00022989"/>
    </source>
</evidence>
<organism evidence="9 10">
    <name type="scientific">Rossellomorea aquimaris</name>
    <dbReference type="NCBI Taxonomy" id="189382"/>
    <lineage>
        <taxon>Bacteria</taxon>
        <taxon>Bacillati</taxon>
        <taxon>Bacillota</taxon>
        <taxon>Bacilli</taxon>
        <taxon>Bacillales</taxon>
        <taxon>Bacillaceae</taxon>
        <taxon>Rossellomorea</taxon>
    </lineage>
</organism>
<dbReference type="Gene3D" id="1.20.1250.20">
    <property type="entry name" value="MFS general substrate transporter like domains"/>
    <property type="match status" value="1"/>
</dbReference>
<sequence length="191" mass="21393">MKWFIFSQSFAMTAASVSFPFYLLFIQNIGRSFSSFGFAYGLFTLSAALSQRLIGDWADRSGGVKLLIFYAAGMSFIFLLIPSVHTIETVYFIQVVLGILGAIQKTSEKLVLSEMPYEGRRGKMIGNYHFWTSLCSSLAVMGTGLLLNYFTLKYIFYGCSIFFLVSGIVLIMINKDFIETRTPGLQKTTST</sequence>
<dbReference type="GO" id="GO:0022857">
    <property type="term" value="F:transmembrane transporter activity"/>
    <property type="evidence" value="ECO:0007669"/>
    <property type="project" value="InterPro"/>
</dbReference>
<keyword evidence="3" id="KW-1003">Cell membrane</keyword>
<dbReference type="InterPro" id="IPR020846">
    <property type="entry name" value="MFS_dom"/>
</dbReference>
<accession>A0A1J6WW94</accession>
<dbReference type="Proteomes" id="UP000182062">
    <property type="component" value="Unassembled WGS sequence"/>
</dbReference>
<dbReference type="SUPFAM" id="SSF103473">
    <property type="entry name" value="MFS general substrate transporter"/>
    <property type="match status" value="1"/>
</dbReference>
<feature type="transmembrane region" description="Helical" evidence="7">
    <location>
        <begin position="154"/>
        <end position="173"/>
    </location>
</feature>
<dbReference type="InterPro" id="IPR036259">
    <property type="entry name" value="MFS_trans_sf"/>
</dbReference>
<comment type="caution">
    <text evidence="9">The sequence shown here is derived from an EMBL/GenBank/DDBJ whole genome shotgun (WGS) entry which is preliminary data.</text>
</comment>
<feature type="transmembrane region" description="Helical" evidence="7">
    <location>
        <begin position="128"/>
        <end position="148"/>
    </location>
</feature>
<feature type="transmembrane region" description="Helical" evidence="7">
    <location>
        <begin position="36"/>
        <end position="54"/>
    </location>
</feature>
<gene>
    <name evidence="9" type="ORF">BHE18_05570</name>
</gene>
<keyword evidence="4 7" id="KW-0812">Transmembrane</keyword>
<dbReference type="PANTHER" id="PTHR23517:SF3">
    <property type="entry name" value="INTEGRAL MEMBRANE TRANSPORT PROTEIN"/>
    <property type="match status" value="1"/>
</dbReference>
<dbReference type="InterPro" id="IPR011701">
    <property type="entry name" value="MFS"/>
</dbReference>
<comment type="subcellular location">
    <subcellularLocation>
        <location evidence="1">Cell membrane</location>
        <topology evidence="1">Multi-pass membrane protein</topology>
    </subcellularLocation>
</comment>
<dbReference type="PANTHER" id="PTHR23517">
    <property type="entry name" value="RESISTANCE PROTEIN MDTM, PUTATIVE-RELATED-RELATED"/>
    <property type="match status" value="1"/>
</dbReference>
<evidence type="ECO:0000313" key="10">
    <source>
        <dbReference type="Proteomes" id="UP000182062"/>
    </source>
</evidence>
<evidence type="ECO:0000256" key="4">
    <source>
        <dbReference type="ARBA" id="ARBA00022692"/>
    </source>
</evidence>
<dbReference type="OrthoDB" id="2640962at2"/>
<dbReference type="GO" id="GO:0005886">
    <property type="term" value="C:plasma membrane"/>
    <property type="evidence" value="ECO:0007669"/>
    <property type="project" value="UniProtKB-SubCell"/>
</dbReference>
<evidence type="ECO:0000259" key="8">
    <source>
        <dbReference type="PROSITE" id="PS50850"/>
    </source>
</evidence>
<evidence type="ECO:0000313" key="9">
    <source>
        <dbReference type="EMBL" id="OIU72103.1"/>
    </source>
</evidence>
<feature type="domain" description="Major facilitator superfamily (MFS) profile" evidence="8">
    <location>
        <begin position="1"/>
        <end position="191"/>
    </location>
</feature>
<keyword evidence="5 7" id="KW-1133">Transmembrane helix</keyword>
<dbReference type="AlphaFoldDB" id="A0A1J6WW94"/>
<evidence type="ECO:0000256" key="2">
    <source>
        <dbReference type="ARBA" id="ARBA00022448"/>
    </source>
</evidence>
<keyword evidence="6 7" id="KW-0472">Membrane</keyword>
<evidence type="ECO:0000256" key="6">
    <source>
        <dbReference type="ARBA" id="ARBA00023136"/>
    </source>
</evidence>
<evidence type="ECO:0000256" key="1">
    <source>
        <dbReference type="ARBA" id="ARBA00004651"/>
    </source>
</evidence>
<proteinExistence type="predicted"/>
<name>A0A1J6WW94_9BACI</name>